<proteinExistence type="predicted"/>
<accession>A0AAX4QGW8</accession>
<organism evidence="1 2">
    <name type="scientific">Microcystis phage Mvi-JY20</name>
    <dbReference type="NCBI Taxonomy" id="3128146"/>
    <lineage>
        <taxon>Viruses</taxon>
        <taxon>Duplodnaviria</taxon>
        <taxon>Heunggongvirae</taxon>
        <taxon>Uroviricota</taxon>
        <taxon>Caudoviricetes</taxon>
    </lineage>
</organism>
<dbReference type="EMBL" id="PP438412">
    <property type="protein sequence ID" value="XAI95476.1"/>
    <property type="molecule type" value="Genomic_DNA"/>
</dbReference>
<protein>
    <submittedName>
        <fullName evidence="1">Uncharacterized protein</fullName>
    </submittedName>
</protein>
<evidence type="ECO:0000313" key="1">
    <source>
        <dbReference type="EMBL" id="XAI95476.1"/>
    </source>
</evidence>
<dbReference type="Proteomes" id="UP001459105">
    <property type="component" value="Segment"/>
</dbReference>
<sequence>MIPRDHKHLRRYALKVLEEVSFPESPLLTDVWPRFIDDLADELAANAYQYGHDWGYRHRANKEENGE</sequence>
<evidence type="ECO:0000313" key="2">
    <source>
        <dbReference type="Proteomes" id="UP001459105"/>
    </source>
</evidence>
<name>A0AAX4QGW8_9CAUD</name>
<reference evidence="1" key="1">
    <citation type="submission" date="2024-03" db="EMBL/GenBank/DDBJ databases">
        <authorList>
            <person name="Lin W."/>
            <person name="Li D."/>
            <person name="Tong Y."/>
        </authorList>
    </citation>
    <scope>NUCLEOTIDE SEQUENCE</scope>
</reference>